<reference evidence="1" key="1">
    <citation type="submission" date="2021-01" db="EMBL/GenBank/DDBJ databases">
        <authorList>
            <person name="Corre E."/>
            <person name="Pelletier E."/>
            <person name="Niang G."/>
            <person name="Scheremetjew M."/>
            <person name="Finn R."/>
            <person name="Kale V."/>
            <person name="Holt S."/>
            <person name="Cochrane G."/>
            <person name="Meng A."/>
            <person name="Brown T."/>
            <person name="Cohen L."/>
        </authorList>
    </citation>
    <scope>NUCLEOTIDE SEQUENCE</scope>
    <source>
        <strain evidence="1">CCMP325</strain>
    </source>
</reference>
<name>A0A7S0HTL9_9CRYP</name>
<organism evidence="1">
    <name type="scientific">Hanusia phi</name>
    <dbReference type="NCBI Taxonomy" id="3032"/>
    <lineage>
        <taxon>Eukaryota</taxon>
        <taxon>Cryptophyceae</taxon>
        <taxon>Pyrenomonadales</taxon>
        <taxon>Geminigeraceae</taxon>
        <taxon>Hanusia</taxon>
    </lineage>
</organism>
<dbReference type="EMBL" id="HBEO01028368">
    <property type="protein sequence ID" value="CAD8500203.1"/>
    <property type="molecule type" value="Transcribed_RNA"/>
</dbReference>
<protein>
    <submittedName>
        <fullName evidence="1">Uncharacterized protein</fullName>
    </submittedName>
</protein>
<dbReference type="AlphaFoldDB" id="A0A7S0HTL9"/>
<gene>
    <name evidence="1" type="ORF">HPHI1048_LOCUS19209</name>
</gene>
<sequence>MRPSEGMLSLRHSEADSLLIYCVTSWAGPGESHPGKSLMAQTRQVERLRVASPTPDELLPEGMMPQFLMQNPETDNAVPSALRRTVDLAQDERQSLEVLRRDCGTPAPQKPPPSSHSCMLITVSLFMSYILSSLSEAAWSSSSDGLT</sequence>
<proteinExistence type="predicted"/>
<accession>A0A7S0HTL9</accession>
<evidence type="ECO:0000313" key="1">
    <source>
        <dbReference type="EMBL" id="CAD8500203.1"/>
    </source>
</evidence>